<name>A0A9D1VBV5_9BACT</name>
<dbReference type="EMBL" id="DXFQ01000106">
    <property type="protein sequence ID" value="HIX20124.1"/>
    <property type="molecule type" value="Genomic_DNA"/>
</dbReference>
<evidence type="ECO:0000313" key="2">
    <source>
        <dbReference type="EMBL" id="HIX20124.1"/>
    </source>
</evidence>
<reference evidence="2" key="1">
    <citation type="journal article" date="2021" name="PeerJ">
        <title>Extensive microbial diversity within the chicken gut microbiome revealed by metagenomics and culture.</title>
        <authorList>
            <person name="Gilroy R."/>
            <person name="Ravi A."/>
            <person name="Getino M."/>
            <person name="Pursley I."/>
            <person name="Horton D.L."/>
            <person name="Alikhan N.F."/>
            <person name="Baker D."/>
            <person name="Gharbi K."/>
            <person name="Hall N."/>
            <person name="Watson M."/>
            <person name="Adriaenssens E.M."/>
            <person name="Foster-Nyarko E."/>
            <person name="Jarju S."/>
            <person name="Secka A."/>
            <person name="Antonio M."/>
            <person name="Oren A."/>
            <person name="Chaudhuri R.R."/>
            <person name="La Ragione R."/>
            <person name="Hildebrand F."/>
            <person name="Pallen M.J."/>
        </authorList>
    </citation>
    <scope>NUCLEOTIDE SEQUENCE</scope>
    <source>
        <strain evidence="2">14975</strain>
    </source>
</reference>
<accession>A0A9D1VBV5</accession>
<comment type="caution">
    <text evidence="2">The sequence shown here is derived from an EMBL/GenBank/DDBJ whole genome shotgun (WGS) entry which is preliminary data.</text>
</comment>
<protein>
    <submittedName>
        <fullName evidence="2">DUF916 domain-containing protein</fullName>
    </submittedName>
</protein>
<proteinExistence type="predicted"/>
<dbReference type="AlphaFoldDB" id="A0A9D1VBV5"/>
<dbReference type="Proteomes" id="UP000823964">
    <property type="component" value="Unassembled WGS sequence"/>
</dbReference>
<organism evidence="2 3">
    <name type="scientific">Candidatus Akkermansia intestinigallinarum</name>
    <dbReference type="NCBI Taxonomy" id="2838431"/>
    <lineage>
        <taxon>Bacteria</taxon>
        <taxon>Pseudomonadati</taxon>
        <taxon>Verrucomicrobiota</taxon>
        <taxon>Verrucomicrobiia</taxon>
        <taxon>Verrucomicrobiales</taxon>
        <taxon>Akkermansiaceae</taxon>
        <taxon>Akkermansia</taxon>
    </lineage>
</organism>
<gene>
    <name evidence="2" type="ORF">H9862_05920</name>
</gene>
<feature type="chain" id="PRO_5039550580" evidence="1">
    <location>
        <begin position="24"/>
        <end position="281"/>
    </location>
</feature>
<evidence type="ECO:0000256" key="1">
    <source>
        <dbReference type="SAM" id="SignalP"/>
    </source>
</evidence>
<keyword evidence="1" id="KW-0732">Signal</keyword>
<evidence type="ECO:0000313" key="3">
    <source>
        <dbReference type="Proteomes" id="UP000823964"/>
    </source>
</evidence>
<reference evidence="2" key="2">
    <citation type="submission" date="2021-04" db="EMBL/GenBank/DDBJ databases">
        <authorList>
            <person name="Gilroy R."/>
        </authorList>
    </citation>
    <scope>NUCLEOTIDE SEQUENCE</scope>
    <source>
        <strain evidence="2">14975</strain>
    </source>
</reference>
<sequence>MKKLVTAALLLLCCLLFTAPLSAQIELRLEPERKQYLIGESVLLKITLTNHTDRTLDFRNNPNNPWLRFQVTSSASPYPLSPIAILKFPRVTLDPGQQKSFRLDIRSGFNFNMDGIYKATAIVTMPDQRSAYSSNAASFTMSSGGVIRTFNIQRGGQPLQMHVKHLSVNGQNCLFGQVTQQNSRRAIGACYLGRFLNFMEPRIRLDSKQNLHVLCQSTPEIFTYSVMNSKGNRVSIKLFKRSGGPVDLVSSGGAIYPMGLVPYVAPKGDEENVRKITDSPI</sequence>
<feature type="signal peptide" evidence="1">
    <location>
        <begin position="1"/>
        <end position="23"/>
    </location>
</feature>